<dbReference type="AlphaFoldDB" id="A0A835LZT3"/>
<evidence type="ECO:0000259" key="1">
    <source>
        <dbReference type="SMART" id="SM00256"/>
    </source>
</evidence>
<dbReference type="InterPro" id="IPR050796">
    <property type="entry name" value="SCF_F-box_component"/>
</dbReference>
<keyword evidence="3" id="KW-1185">Reference proteome</keyword>
<name>A0A835LZT3_9MAGN</name>
<feature type="domain" description="F-box" evidence="1">
    <location>
        <begin position="17"/>
        <end position="58"/>
    </location>
</feature>
<dbReference type="OrthoDB" id="5319261at2759"/>
<reference evidence="2 3" key="1">
    <citation type="submission" date="2020-10" db="EMBL/GenBank/DDBJ databases">
        <title>The Coptis chinensis genome and diversification of protoberbering-type alkaloids.</title>
        <authorList>
            <person name="Wang B."/>
            <person name="Shu S."/>
            <person name="Song C."/>
            <person name="Liu Y."/>
        </authorList>
    </citation>
    <scope>NUCLEOTIDE SEQUENCE [LARGE SCALE GENOMIC DNA]</scope>
    <source>
        <strain evidence="2">HL-2020</strain>
        <tissue evidence="2">Leaf</tissue>
    </source>
</reference>
<dbReference type="PANTHER" id="PTHR31672:SF13">
    <property type="entry name" value="F-BOX PROTEIN CPR30-LIKE"/>
    <property type="match status" value="1"/>
</dbReference>
<proteinExistence type="predicted"/>
<dbReference type="InterPro" id="IPR036047">
    <property type="entry name" value="F-box-like_dom_sf"/>
</dbReference>
<accession>A0A835LZT3</accession>
<gene>
    <name evidence="2" type="ORF">IFM89_018277</name>
</gene>
<dbReference type="SMART" id="SM00256">
    <property type="entry name" value="FBOX"/>
    <property type="match status" value="1"/>
</dbReference>
<dbReference type="Pfam" id="PF00646">
    <property type="entry name" value="F-box"/>
    <property type="match status" value="1"/>
</dbReference>
<dbReference type="PANTHER" id="PTHR31672">
    <property type="entry name" value="BNACNNG10540D PROTEIN"/>
    <property type="match status" value="1"/>
</dbReference>
<dbReference type="Gene3D" id="1.20.1280.50">
    <property type="match status" value="1"/>
</dbReference>
<protein>
    <recommendedName>
        <fullName evidence="1">F-box domain-containing protein</fullName>
    </recommendedName>
</protein>
<dbReference type="EMBL" id="JADFTS010000003">
    <property type="protein sequence ID" value="KAF9614378.1"/>
    <property type="molecule type" value="Genomic_DNA"/>
</dbReference>
<evidence type="ECO:0000313" key="3">
    <source>
        <dbReference type="Proteomes" id="UP000631114"/>
    </source>
</evidence>
<evidence type="ECO:0000313" key="2">
    <source>
        <dbReference type="EMBL" id="KAF9614378.1"/>
    </source>
</evidence>
<comment type="caution">
    <text evidence="2">The sequence shown here is derived from an EMBL/GenBank/DDBJ whole genome shotgun (WGS) entry which is preliminary data.</text>
</comment>
<dbReference type="SUPFAM" id="SSF81383">
    <property type="entry name" value="F-box domain"/>
    <property type="match status" value="1"/>
</dbReference>
<dbReference type="InterPro" id="IPR001810">
    <property type="entry name" value="F-box_dom"/>
</dbReference>
<dbReference type="Proteomes" id="UP000631114">
    <property type="component" value="Unassembled WGS sequence"/>
</dbReference>
<sequence>MQRTEEFGKEKNDKLYIPHEIINQEILSRLSVKNIFRFKSVSKLWYFLGNDSKFVEKHLDRSRNAPSLVVLSYKNEEDVSIISFNSLRVAENGNKTQLMFTVPLHLDIYVMEPSYHDLVCFSALLRQEIYVCNPGTHEFMQLPRVLTGLSIFAL</sequence>
<organism evidence="2 3">
    <name type="scientific">Coptis chinensis</name>
    <dbReference type="NCBI Taxonomy" id="261450"/>
    <lineage>
        <taxon>Eukaryota</taxon>
        <taxon>Viridiplantae</taxon>
        <taxon>Streptophyta</taxon>
        <taxon>Embryophyta</taxon>
        <taxon>Tracheophyta</taxon>
        <taxon>Spermatophyta</taxon>
        <taxon>Magnoliopsida</taxon>
        <taxon>Ranunculales</taxon>
        <taxon>Ranunculaceae</taxon>
        <taxon>Coptidoideae</taxon>
        <taxon>Coptis</taxon>
    </lineage>
</organism>